<evidence type="ECO:0000256" key="1">
    <source>
        <dbReference type="ARBA" id="ARBA00009995"/>
    </source>
</evidence>
<gene>
    <name evidence="5" type="ORF">Cfor_09054</name>
</gene>
<dbReference type="InterPro" id="IPR002213">
    <property type="entry name" value="UDP_glucos_trans"/>
</dbReference>
<dbReference type="OrthoDB" id="5835829at2759"/>
<evidence type="ECO:0008006" key="7">
    <source>
        <dbReference type="Google" id="ProtNLM"/>
    </source>
</evidence>
<dbReference type="Proteomes" id="UP000502823">
    <property type="component" value="Unassembled WGS sequence"/>
</dbReference>
<dbReference type="InterPro" id="IPR050271">
    <property type="entry name" value="UDP-glycosyltransferase"/>
</dbReference>
<dbReference type="InParanoid" id="A0A6L2PDL2"/>
<comment type="similarity">
    <text evidence="1">Belongs to the UDP-glycosyltransferase family.</text>
</comment>
<reference evidence="6" key="1">
    <citation type="submission" date="2020-01" db="EMBL/GenBank/DDBJ databases">
        <title>Draft genome sequence of the Termite Coptotermes fromosanus.</title>
        <authorList>
            <person name="Itakura S."/>
            <person name="Yosikawa Y."/>
            <person name="Umezawa K."/>
        </authorList>
    </citation>
    <scope>NUCLEOTIDE SEQUENCE [LARGE SCALE GENOMIC DNA]</scope>
</reference>
<evidence type="ECO:0000256" key="2">
    <source>
        <dbReference type="ARBA" id="ARBA00022676"/>
    </source>
</evidence>
<keyword evidence="4" id="KW-0472">Membrane</keyword>
<accession>A0A6L2PDL2</accession>
<keyword evidence="4" id="KW-1133">Transmembrane helix</keyword>
<keyword evidence="3" id="KW-0808">Transferase</keyword>
<evidence type="ECO:0000256" key="4">
    <source>
        <dbReference type="SAM" id="Phobius"/>
    </source>
</evidence>
<dbReference type="SUPFAM" id="SSF53756">
    <property type="entry name" value="UDP-Glycosyltransferase/glycogen phosphorylase"/>
    <property type="match status" value="1"/>
</dbReference>
<organism evidence="5 6">
    <name type="scientific">Coptotermes formosanus</name>
    <name type="common">Formosan subterranean termite</name>
    <dbReference type="NCBI Taxonomy" id="36987"/>
    <lineage>
        <taxon>Eukaryota</taxon>
        <taxon>Metazoa</taxon>
        <taxon>Ecdysozoa</taxon>
        <taxon>Arthropoda</taxon>
        <taxon>Hexapoda</taxon>
        <taxon>Insecta</taxon>
        <taxon>Pterygota</taxon>
        <taxon>Neoptera</taxon>
        <taxon>Polyneoptera</taxon>
        <taxon>Dictyoptera</taxon>
        <taxon>Blattodea</taxon>
        <taxon>Blattoidea</taxon>
        <taxon>Termitoidae</taxon>
        <taxon>Rhinotermitidae</taxon>
        <taxon>Coptotermes</taxon>
    </lineage>
</organism>
<protein>
    <recommendedName>
        <fullName evidence="7">Glucuronosyltransferase</fullName>
    </recommendedName>
</protein>
<proteinExistence type="inferred from homology"/>
<evidence type="ECO:0000256" key="3">
    <source>
        <dbReference type="ARBA" id="ARBA00022679"/>
    </source>
</evidence>
<name>A0A6L2PDL2_COPFO</name>
<keyword evidence="4" id="KW-0812">Transmembrane</keyword>
<dbReference type="PANTHER" id="PTHR48043:SF159">
    <property type="entry name" value="EG:EG0003.4 PROTEIN-RELATED"/>
    <property type="match status" value="1"/>
</dbReference>
<sequence>MEGNMNRKPHPNIKLFISQCGLQSFQEAVYHGVPILGIPFFCDQKYNAKKIVTEEIGLHLPFHEVTKETLLTSINAILNESKYQDNKRKMSALSKDEPQSPLNRAVWWAEYVLRHNGAKHLRSAALDLAWYQYLLLDVVAFLFLLVAITVYI</sequence>
<dbReference type="Pfam" id="PF00201">
    <property type="entry name" value="UDPGT"/>
    <property type="match status" value="1"/>
</dbReference>
<comment type="caution">
    <text evidence="5">The sequence shown here is derived from an EMBL/GenBank/DDBJ whole genome shotgun (WGS) entry which is preliminary data.</text>
</comment>
<keyword evidence="2" id="KW-0328">Glycosyltransferase</keyword>
<dbReference type="GO" id="GO:0008194">
    <property type="term" value="F:UDP-glycosyltransferase activity"/>
    <property type="evidence" value="ECO:0007669"/>
    <property type="project" value="InterPro"/>
</dbReference>
<evidence type="ECO:0000313" key="5">
    <source>
        <dbReference type="EMBL" id="GFG29530.1"/>
    </source>
</evidence>
<keyword evidence="6" id="KW-1185">Reference proteome</keyword>
<evidence type="ECO:0000313" key="6">
    <source>
        <dbReference type="Proteomes" id="UP000502823"/>
    </source>
</evidence>
<dbReference type="AlphaFoldDB" id="A0A6L2PDL2"/>
<dbReference type="Gene3D" id="3.40.50.2000">
    <property type="entry name" value="Glycogen Phosphorylase B"/>
    <property type="match status" value="1"/>
</dbReference>
<dbReference type="EMBL" id="BLKM01010239">
    <property type="protein sequence ID" value="GFG29530.1"/>
    <property type="molecule type" value="Genomic_DNA"/>
</dbReference>
<dbReference type="PANTHER" id="PTHR48043">
    <property type="entry name" value="EG:EG0003.4 PROTEIN-RELATED"/>
    <property type="match status" value="1"/>
</dbReference>
<feature type="transmembrane region" description="Helical" evidence="4">
    <location>
        <begin position="128"/>
        <end position="151"/>
    </location>
</feature>